<evidence type="ECO:0000256" key="1">
    <source>
        <dbReference type="ARBA" id="ARBA00022614"/>
    </source>
</evidence>
<keyword evidence="2" id="KW-0677">Repeat</keyword>
<keyword evidence="3" id="KW-0732">Signal</keyword>
<gene>
    <name evidence="5" type="ORF">QN277_024410</name>
</gene>
<feature type="signal peptide" evidence="3">
    <location>
        <begin position="1"/>
        <end position="24"/>
    </location>
</feature>
<dbReference type="AlphaFoldDB" id="A0AAE1JFV2"/>
<evidence type="ECO:0000256" key="2">
    <source>
        <dbReference type="ARBA" id="ARBA00022737"/>
    </source>
</evidence>
<comment type="caution">
    <text evidence="5">The sequence shown here is derived from an EMBL/GenBank/DDBJ whole genome shotgun (WGS) entry which is preliminary data.</text>
</comment>
<feature type="domain" description="Leucine-rich repeat-containing N-terminal plant-type" evidence="4">
    <location>
        <begin position="31"/>
        <end position="77"/>
    </location>
</feature>
<feature type="chain" id="PRO_5042214338" description="Leucine-rich repeat-containing N-terminal plant-type domain-containing protein" evidence="3">
    <location>
        <begin position="25"/>
        <end position="169"/>
    </location>
</feature>
<proteinExistence type="predicted"/>
<evidence type="ECO:0000313" key="5">
    <source>
        <dbReference type="EMBL" id="KAK4267658.1"/>
    </source>
</evidence>
<dbReference type="SUPFAM" id="SSF52058">
    <property type="entry name" value="L domain-like"/>
    <property type="match status" value="1"/>
</dbReference>
<evidence type="ECO:0000313" key="6">
    <source>
        <dbReference type="Proteomes" id="UP001293593"/>
    </source>
</evidence>
<protein>
    <recommendedName>
        <fullName evidence="4">Leucine-rich repeat-containing N-terminal plant-type domain-containing protein</fullName>
    </recommendedName>
</protein>
<organism evidence="5 6">
    <name type="scientific">Acacia crassicarpa</name>
    <name type="common">northern wattle</name>
    <dbReference type="NCBI Taxonomy" id="499986"/>
    <lineage>
        <taxon>Eukaryota</taxon>
        <taxon>Viridiplantae</taxon>
        <taxon>Streptophyta</taxon>
        <taxon>Embryophyta</taxon>
        <taxon>Tracheophyta</taxon>
        <taxon>Spermatophyta</taxon>
        <taxon>Magnoliopsida</taxon>
        <taxon>eudicotyledons</taxon>
        <taxon>Gunneridae</taxon>
        <taxon>Pentapetalae</taxon>
        <taxon>rosids</taxon>
        <taxon>fabids</taxon>
        <taxon>Fabales</taxon>
        <taxon>Fabaceae</taxon>
        <taxon>Caesalpinioideae</taxon>
        <taxon>mimosoid clade</taxon>
        <taxon>Acacieae</taxon>
        <taxon>Acacia</taxon>
    </lineage>
</organism>
<dbReference type="EMBL" id="JAWXYG010000007">
    <property type="protein sequence ID" value="KAK4267658.1"/>
    <property type="molecule type" value="Genomic_DNA"/>
</dbReference>
<dbReference type="Gene3D" id="3.80.10.10">
    <property type="entry name" value="Ribonuclease Inhibitor"/>
    <property type="match status" value="1"/>
</dbReference>
<evidence type="ECO:0000256" key="3">
    <source>
        <dbReference type="SAM" id="SignalP"/>
    </source>
</evidence>
<dbReference type="PANTHER" id="PTHR48065">
    <property type="entry name" value="OS10G0469600 PROTEIN"/>
    <property type="match status" value="1"/>
</dbReference>
<dbReference type="Proteomes" id="UP001293593">
    <property type="component" value="Unassembled WGS sequence"/>
</dbReference>
<evidence type="ECO:0000259" key="4">
    <source>
        <dbReference type="Pfam" id="PF08263"/>
    </source>
</evidence>
<sequence>MIKMEVRRLWVLVVSFMVLVQTLGIKCCVRQEREALLNIKTYFLTNYNDTRVEKYLSSWWVTDDPNSDCCRWNQVKCHPSSGRVSKLSLQDLNDIKLFSVAPWVGDPANFAIDFSMFQDFKELTSLNLSKGRFQSLENTAVLGNLSNLEVLSIKGNYFEGSLPYTKYAK</sequence>
<keyword evidence="1" id="KW-0433">Leucine-rich repeat</keyword>
<dbReference type="Pfam" id="PF08263">
    <property type="entry name" value="LRRNT_2"/>
    <property type="match status" value="1"/>
</dbReference>
<dbReference type="InterPro" id="IPR032675">
    <property type="entry name" value="LRR_dom_sf"/>
</dbReference>
<dbReference type="InterPro" id="IPR013210">
    <property type="entry name" value="LRR_N_plant-typ"/>
</dbReference>
<accession>A0AAE1JFV2</accession>
<reference evidence="5" key="1">
    <citation type="submission" date="2023-10" db="EMBL/GenBank/DDBJ databases">
        <title>Chromosome-level genome of the transformable northern wattle, Acacia crassicarpa.</title>
        <authorList>
            <person name="Massaro I."/>
            <person name="Sinha N.R."/>
            <person name="Poethig S."/>
            <person name="Leichty A.R."/>
        </authorList>
    </citation>
    <scope>NUCLEOTIDE SEQUENCE</scope>
    <source>
        <strain evidence="5">Acra3RX</strain>
        <tissue evidence="5">Leaf</tissue>
    </source>
</reference>
<name>A0AAE1JFV2_9FABA</name>
<keyword evidence="6" id="KW-1185">Reference proteome</keyword>